<feature type="region of interest" description="Disordered" evidence="1">
    <location>
        <begin position="1"/>
        <end position="53"/>
    </location>
</feature>
<name>A0A8J3CT31_9PROT</name>
<keyword evidence="3" id="KW-1185">Reference proteome</keyword>
<feature type="compositionally biased region" description="Basic and acidic residues" evidence="1">
    <location>
        <begin position="32"/>
        <end position="41"/>
    </location>
</feature>
<gene>
    <name evidence="2" type="ORF">GCM10009069_29420</name>
</gene>
<protein>
    <submittedName>
        <fullName evidence="2">Uncharacterized protein</fullName>
    </submittedName>
</protein>
<accession>A0A8J3CT31</accession>
<sequence>MGDNSTPDASKFSKHRGNNANFGKPKNTLSRGAKDQLEAENKAVSGETETEKSKKALLLAKLQANLDSNKAATSEKE</sequence>
<evidence type="ECO:0000313" key="3">
    <source>
        <dbReference type="Proteomes" id="UP000634004"/>
    </source>
</evidence>
<dbReference type="AlphaFoldDB" id="A0A8J3CT31"/>
<organism evidence="2 3">
    <name type="scientific">Algimonas arctica</name>
    <dbReference type="NCBI Taxonomy" id="1479486"/>
    <lineage>
        <taxon>Bacteria</taxon>
        <taxon>Pseudomonadati</taxon>
        <taxon>Pseudomonadota</taxon>
        <taxon>Alphaproteobacteria</taxon>
        <taxon>Maricaulales</taxon>
        <taxon>Robiginitomaculaceae</taxon>
        <taxon>Algimonas</taxon>
    </lineage>
</organism>
<evidence type="ECO:0000256" key="1">
    <source>
        <dbReference type="SAM" id="MobiDB-lite"/>
    </source>
</evidence>
<dbReference type="Proteomes" id="UP000634004">
    <property type="component" value="Unassembled WGS sequence"/>
</dbReference>
<reference evidence="2" key="1">
    <citation type="journal article" date="2014" name="Int. J. Syst. Evol. Microbiol.">
        <title>Complete genome sequence of Corynebacterium casei LMG S-19264T (=DSM 44701T), isolated from a smear-ripened cheese.</title>
        <authorList>
            <consortium name="US DOE Joint Genome Institute (JGI-PGF)"/>
            <person name="Walter F."/>
            <person name="Albersmeier A."/>
            <person name="Kalinowski J."/>
            <person name="Ruckert C."/>
        </authorList>
    </citation>
    <scope>NUCLEOTIDE SEQUENCE</scope>
    <source>
        <strain evidence="2">KCTC 32513</strain>
    </source>
</reference>
<dbReference type="RefSeq" id="WP_189499646.1">
    <property type="nucleotide sequence ID" value="NZ_BMZH01000023.1"/>
</dbReference>
<proteinExistence type="predicted"/>
<evidence type="ECO:0000313" key="2">
    <source>
        <dbReference type="EMBL" id="GHB04993.1"/>
    </source>
</evidence>
<comment type="caution">
    <text evidence="2">The sequence shown here is derived from an EMBL/GenBank/DDBJ whole genome shotgun (WGS) entry which is preliminary data.</text>
</comment>
<reference evidence="2" key="2">
    <citation type="submission" date="2020-09" db="EMBL/GenBank/DDBJ databases">
        <authorList>
            <person name="Sun Q."/>
            <person name="Kim S."/>
        </authorList>
    </citation>
    <scope>NUCLEOTIDE SEQUENCE</scope>
    <source>
        <strain evidence="2">KCTC 32513</strain>
    </source>
</reference>
<dbReference type="EMBL" id="BMZH01000023">
    <property type="protein sequence ID" value="GHB04993.1"/>
    <property type="molecule type" value="Genomic_DNA"/>
</dbReference>